<dbReference type="SUPFAM" id="SSF53474">
    <property type="entry name" value="alpha/beta-Hydrolases"/>
    <property type="match status" value="1"/>
</dbReference>
<feature type="compositionally biased region" description="Low complexity" evidence="1">
    <location>
        <begin position="248"/>
        <end position="270"/>
    </location>
</feature>
<dbReference type="PRINTS" id="PR00111">
    <property type="entry name" value="ABHYDROLASE"/>
</dbReference>
<comment type="caution">
    <text evidence="3">The sequence shown here is derived from an EMBL/GenBank/DDBJ whole genome shotgun (WGS) entry which is preliminary data.</text>
</comment>
<dbReference type="InterPro" id="IPR050228">
    <property type="entry name" value="Carboxylesterase_BioH"/>
</dbReference>
<dbReference type="PANTHER" id="PTHR43194">
    <property type="entry name" value="HYDROLASE ALPHA/BETA FOLD FAMILY"/>
    <property type="match status" value="1"/>
</dbReference>
<feature type="region of interest" description="Disordered" evidence="1">
    <location>
        <begin position="241"/>
        <end position="270"/>
    </location>
</feature>
<protein>
    <submittedName>
        <fullName evidence="3">Alpha/beta hydrolase</fullName>
    </submittedName>
</protein>
<feature type="domain" description="AB hydrolase-1" evidence="2">
    <location>
        <begin position="11"/>
        <end position="220"/>
    </location>
</feature>
<dbReference type="RefSeq" id="WP_344237423.1">
    <property type="nucleotide sequence ID" value="NZ_BAAAHH010000003.1"/>
</dbReference>
<reference evidence="3 4" key="1">
    <citation type="journal article" date="2019" name="Int. J. Syst. Evol. Microbiol.">
        <title>The Global Catalogue of Microorganisms (GCM) 10K type strain sequencing project: providing services to taxonomists for standard genome sequencing and annotation.</title>
        <authorList>
            <consortium name="The Broad Institute Genomics Platform"/>
            <consortium name="The Broad Institute Genome Sequencing Center for Infectious Disease"/>
            <person name="Wu L."/>
            <person name="Ma J."/>
        </authorList>
    </citation>
    <scope>NUCLEOTIDE SEQUENCE [LARGE SCALE GENOMIC DNA]</scope>
    <source>
        <strain evidence="3 4">JCM 10696</strain>
    </source>
</reference>
<name>A0ABN1QE97_9ACTN</name>
<accession>A0ABN1QE97</accession>
<evidence type="ECO:0000313" key="3">
    <source>
        <dbReference type="EMBL" id="GAA0941219.1"/>
    </source>
</evidence>
<dbReference type="Pfam" id="PF12697">
    <property type="entry name" value="Abhydrolase_6"/>
    <property type="match status" value="1"/>
</dbReference>
<evidence type="ECO:0000313" key="4">
    <source>
        <dbReference type="Proteomes" id="UP001500665"/>
    </source>
</evidence>
<dbReference type="InterPro" id="IPR029058">
    <property type="entry name" value="AB_hydrolase_fold"/>
</dbReference>
<gene>
    <name evidence="3" type="ORF">GCM10009550_11250</name>
</gene>
<sequence>MSTRTDGRLPVVLLHGIRLSGTMWRQVAAAVAPHRPVRTPDLPGHGRRRGEPFTMDAAADAVAGVIDELGGRALVAGLSLGGYTGIATAARHPERVAGLVAMGCTLRPRGLAAACSRSAAGLAARHSRWADRLSVAGFRRTLPAPLADDVLAGGLSCEVMPQAVAAVEALRPPAPLAAYDGPVWFVNGERDPFRADEREFLHACRDARLTLLPRRGHVATLIETTQIARLVLDGAASLDQRAAPPVRPAGTGLPAAAPRAATAMPEAGAG</sequence>
<dbReference type="InterPro" id="IPR000073">
    <property type="entry name" value="AB_hydrolase_1"/>
</dbReference>
<evidence type="ECO:0000256" key="1">
    <source>
        <dbReference type="SAM" id="MobiDB-lite"/>
    </source>
</evidence>
<evidence type="ECO:0000259" key="2">
    <source>
        <dbReference type="Pfam" id="PF12697"/>
    </source>
</evidence>
<keyword evidence="4" id="KW-1185">Reference proteome</keyword>
<organism evidence="3 4">
    <name type="scientific">Actinocorallia libanotica</name>
    <dbReference type="NCBI Taxonomy" id="46162"/>
    <lineage>
        <taxon>Bacteria</taxon>
        <taxon>Bacillati</taxon>
        <taxon>Actinomycetota</taxon>
        <taxon>Actinomycetes</taxon>
        <taxon>Streptosporangiales</taxon>
        <taxon>Thermomonosporaceae</taxon>
        <taxon>Actinocorallia</taxon>
    </lineage>
</organism>
<dbReference type="PANTHER" id="PTHR43194:SF5">
    <property type="entry name" value="PIMELOYL-[ACYL-CARRIER PROTEIN] METHYL ESTER ESTERASE"/>
    <property type="match status" value="1"/>
</dbReference>
<dbReference type="GO" id="GO:0016787">
    <property type="term" value="F:hydrolase activity"/>
    <property type="evidence" value="ECO:0007669"/>
    <property type="project" value="UniProtKB-KW"/>
</dbReference>
<keyword evidence="3" id="KW-0378">Hydrolase</keyword>
<dbReference type="Proteomes" id="UP001500665">
    <property type="component" value="Unassembled WGS sequence"/>
</dbReference>
<proteinExistence type="predicted"/>
<dbReference type="Gene3D" id="3.40.50.1820">
    <property type="entry name" value="alpha/beta hydrolase"/>
    <property type="match status" value="1"/>
</dbReference>
<dbReference type="EMBL" id="BAAAHH010000003">
    <property type="protein sequence ID" value="GAA0941219.1"/>
    <property type="molecule type" value="Genomic_DNA"/>
</dbReference>